<proteinExistence type="predicted"/>
<protein>
    <submittedName>
        <fullName evidence="2">Uncharacterized protein</fullName>
    </submittedName>
</protein>
<name>A0A6V7H3Z2_9HYME</name>
<evidence type="ECO:0000313" key="3">
    <source>
        <dbReference type="Proteomes" id="UP000752696"/>
    </source>
</evidence>
<keyword evidence="3" id="KW-1185">Reference proteome</keyword>
<dbReference type="AlphaFoldDB" id="A0A6V7H3Z2"/>
<feature type="region of interest" description="Disordered" evidence="1">
    <location>
        <begin position="37"/>
        <end position="65"/>
    </location>
</feature>
<evidence type="ECO:0000313" key="2">
    <source>
        <dbReference type="EMBL" id="CAD1474354.1"/>
    </source>
</evidence>
<dbReference type="OrthoDB" id="10545490at2759"/>
<feature type="compositionally biased region" description="Basic and acidic residues" evidence="1">
    <location>
        <begin position="50"/>
        <end position="62"/>
    </location>
</feature>
<accession>A0A6V7H3Z2</accession>
<dbReference type="Proteomes" id="UP000752696">
    <property type="component" value="Unassembled WGS sequence"/>
</dbReference>
<gene>
    <name evidence="2" type="ORF">MHI_LOCUS462286</name>
</gene>
<sequence length="184" mass="20104">MSCSEQDCSLCRCLITYVRGLSIGSQSGIAAILAMDSPDASSRPIGRPSGDLEKRGGEEGGRWRGGFFPAEAEDEDCWFCRGREYRSGECPTAAKGGCCFLRTGRSCPRAPIVRNNAIDSPSTLTRKSKLRSTRTQPLNSFSIANQRKHVRLGMKRVSKPIRFITLSVFSSAAESCILSLNLFV</sequence>
<comment type="caution">
    <text evidence="2">The sequence shown here is derived from an EMBL/GenBank/DDBJ whole genome shotgun (WGS) entry which is preliminary data.</text>
</comment>
<dbReference type="EMBL" id="CAJDYZ010007508">
    <property type="protein sequence ID" value="CAD1474354.1"/>
    <property type="molecule type" value="Genomic_DNA"/>
</dbReference>
<organism evidence="2 3">
    <name type="scientific">Heterotrigona itama</name>
    <dbReference type="NCBI Taxonomy" id="395501"/>
    <lineage>
        <taxon>Eukaryota</taxon>
        <taxon>Metazoa</taxon>
        <taxon>Ecdysozoa</taxon>
        <taxon>Arthropoda</taxon>
        <taxon>Hexapoda</taxon>
        <taxon>Insecta</taxon>
        <taxon>Pterygota</taxon>
        <taxon>Neoptera</taxon>
        <taxon>Endopterygota</taxon>
        <taxon>Hymenoptera</taxon>
        <taxon>Apocrita</taxon>
        <taxon>Aculeata</taxon>
        <taxon>Apoidea</taxon>
        <taxon>Anthophila</taxon>
        <taxon>Apidae</taxon>
        <taxon>Heterotrigona</taxon>
    </lineage>
</organism>
<evidence type="ECO:0000256" key="1">
    <source>
        <dbReference type="SAM" id="MobiDB-lite"/>
    </source>
</evidence>
<reference evidence="2" key="1">
    <citation type="submission" date="2020-07" db="EMBL/GenBank/DDBJ databases">
        <authorList>
            <person name="Nazaruddin N."/>
        </authorList>
    </citation>
    <scope>NUCLEOTIDE SEQUENCE</scope>
</reference>